<protein>
    <recommendedName>
        <fullName evidence="4">30S ribosomal protein S21</fullName>
    </recommendedName>
</protein>
<evidence type="ECO:0000313" key="3">
    <source>
        <dbReference type="Proteomes" id="UP000176221"/>
    </source>
</evidence>
<name>A0A1G2ND95_9BACT</name>
<feature type="transmembrane region" description="Helical" evidence="1">
    <location>
        <begin position="6"/>
        <end position="24"/>
    </location>
</feature>
<keyword evidence="1" id="KW-0472">Membrane</keyword>
<evidence type="ECO:0008006" key="4">
    <source>
        <dbReference type="Google" id="ProtNLM"/>
    </source>
</evidence>
<accession>A0A1G2ND95</accession>
<keyword evidence="1" id="KW-1133">Transmembrane helix</keyword>
<gene>
    <name evidence="2" type="ORF">A2928_04530</name>
</gene>
<dbReference type="Proteomes" id="UP000176221">
    <property type="component" value="Unassembled WGS sequence"/>
</dbReference>
<keyword evidence="1" id="KW-0812">Transmembrane</keyword>
<organism evidence="2 3">
    <name type="scientific">Candidatus Taylorbacteria bacterium RIFCSPLOWO2_01_FULL_45_15b</name>
    <dbReference type="NCBI Taxonomy" id="1802319"/>
    <lineage>
        <taxon>Bacteria</taxon>
        <taxon>Candidatus Tayloriibacteriota</taxon>
    </lineage>
</organism>
<comment type="caution">
    <text evidence="2">The sequence shown here is derived from an EMBL/GenBank/DDBJ whole genome shotgun (WGS) entry which is preliminary data.</text>
</comment>
<proteinExistence type="predicted"/>
<sequence length="96" mass="11058">MGGDSILLIIFLMIYSLSMINVEITKTGSENNTSALRKFTKRVQGSGVLNRVRSLRYKERLPSKYTKKKKALKKMIRRAEIDRLIKLGKMTEKAPR</sequence>
<dbReference type="EMBL" id="MHRX01000017">
    <property type="protein sequence ID" value="OHA34085.1"/>
    <property type="molecule type" value="Genomic_DNA"/>
</dbReference>
<evidence type="ECO:0000313" key="2">
    <source>
        <dbReference type="EMBL" id="OHA34085.1"/>
    </source>
</evidence>
<evidence type="ECO:0000256" key="1">
    <source>
        <dbReference type="SAM" id="Phobius"/>
    </source>
</evidence>
<dbReference type="STRING" id="1802319.A2928_04530"/>
<reference evidence="2 3" key="1">
    <citation type="journal article" date="2016" name="Nat. Commun.">
        <title>Thousands of microbial genomes shed light on interconnected biogeochemical processes in an aquifer system.</title>
        <authorList>
            <person name="Anantharaman K."/>
            <person name="Brown C.T."/>
            <person name="Hug L.A."/>
            <person name="Sharon I."/>
            <person name="Castelle C.J."/>
            <person name="Probst A.J."/>
            <person name="Thomas B.C."/>
            <person name="Singh A."/>
            <person name="Wilkins M.J."/>
            <person name="Karaoz U."/>
            <person name="Brodie E.L."/>
            <person name="Williams K.H."/>
            <person name="Hubbard S.S."/>
            <person name="Banfield J.F."/>
        </authorList>
    </citation>
    <scope>NUCLEOTIDE SEQUENCE [LARGE SCALE GENOMIC DNA]</scope>
</reference>
<dbReference type="AlphaFoldDB" id="A0A1G2ND95"/>